<evidence type="ECO:0000259" key="19">
    <source>
        <dbReference type="Pfam" id="PF01207"/>
    </source>
</evidence>
<dbReference type="GO" id="GO:0006397">
    <property type="term" value="P:mRNA processing"/>
    <property type="evidence" value="ECO:0007669"/>
    <property type="project" value="UniProtKB-KW"/>
</dbReference>
<comment type="catalytic activity">
    <reaction evidence="15">
        <text>5,6-dihydrouridine(17) in tRNA + NADP(+) = uridine(17) in tRNA + NADPH + H(+)</text>
        <dbReference type="Rhea" id="RHEA:53368"/>
        <dbReference type="Rhea" id="RHEA-COMP:13541"/>
        <dbReference type="Rhea" id="RHEA-COMP:13542"/>
        <dbReference type="ChEBI" id="CHEBI:15378"/>
        <dbReference type="ChEBI" id="CHEBI:57783"/>
        <dbReference type="ChEBI" id="CHEBI:58349"/>
        <dbReference type="ChEBI" id="CHEBI:65315"/>
        <dbReference type="ChEBI" id="CHEBI:74443"/>
        <dbReference type="EC" id="1.3.1.88"/>
    </reaction>
    <physiologicalReaction direction="right-to-left" evidence="15">
        <dbReference type="Rhea" id="RHEA:53370"/>
    </physiologicalReaction>
</comment>
<accession>A0A9P6ZTV6</accession>
<keyword evidence="21" id="KW-1185">Reference proteome</keyword>
<comment type="similarity">
    <text evidence="9">Belongs to the Dus family. Dus1 subfamily.</text>
</comment>
<evidence type="ECO:0000256" key="3">
    <source>
        <dbReference type="ARBA" id="ARBA00022643"/>
    </source>
</evidence>
<comment type="catalytic activity">
    <reaction evidence="13">
        <text>5,6-dihydrouridine(16) in tRNA + NAD(+) = uridine(16) in tRNA + NADH + H(+)</text>
        <dbReference type="Rhea" id="RHEA:53380"/>
        <dbReference type="Rhea" id="RHEA-COMP:13543"/>
        <dbReference type="Rhea" id="RHEA-COMP:13544"/>
        <dbReference type="ChEBI" id="CHEBI:15378"/>
        <dbReference type="ChEBI" id="CHEBI:57540"/>
        <dbReference type="ChEBI" id="CHEBI:57945"/>
        <dbReference type="ChEBI" id="CHEBI:65315"/>
        <dbReference type="ChEBI" id="CHEBI:74443"/>
        <dbReference type="EC" id="1.3.1.88"/>
    </reaction>
    <physiologicalReaction direction="right-to-left" evidence="13">
        <dbReference type="Rhea" id="RHEA:53382"/>
    </physiologicalReaction>
</comment>
<dbReference type="CDD" id="cd02801">
    <property type="entry name" value="DUS_like_FMN"/>
    <property type="match status" value="1"/>
</dbReference>
<evidence type="ECO:0000256" key="14">
    <source>
        <dbReference type="ARBA" id="ARBA00049447"/>
    </source>
</evidence>
<comment type="catalytic activity">
    <reaction evidence="14">
        <text>a 5,6-dihydrouridine in mRNA + NADP(+) = a uridine in mRNA + NADPH + H(+)</text>
        <dbReference type="Rhea" id="RHEA:69855"/>
        <dbReference type="Rhea" id="RHEA-COMP:14658"/>
        <dbReference type="Rhea" id="RHEA-COMP:17789"/>
        <dbReference type="ChEBI" id="CHEBI:15378"/>
        <dbReference type="ChEBI" id="CHEBI:57783"/>
        <dbReference type="ChEBI" id="CHEBI:58349"/>
        <dbReference type="ChEBI" id="CHEBI:65315"/>
        <dbReference type="ChEBI" id="CHEBI:74443"/>
    </reaction>
    <physiologicalReaction direction="right-to-left" evidence="14">
        <dbReference type="Rhea" id="RHEA:69857"/>
    </physiologicalReaction>
</comment>
<dbReference type="PIRSF" id="PIRSF006621">
    <property type="entry name" value="Dus"/>
    <property type="match status" value="1"/>
</dbReference>
<organism evidence="20 21">
    <name type="scientific">Suillus placidus</name>
    <dbReference type="NCBI Taxonomy" id="48579"/>
    <lineage>
        <taxon>Eukaryota</taxon>
        <taxon>Fungi</taxon>
        <taxon>Dikarya</taxon>
        <taxon>Basidiomycota</taxon>
        <taxon>Agaricomycotina</taxon>
        <taxon>Agaricomycetes</taxon>
        <taxon>Agaricomycetidae</taxon>
        <taxon>Boletales</taxon>
        <taxon>Suillineae</taxon>
        <taxon>Suillaceae</taxon>
        <taxon>Suillus</taxon>
    </lineage>
</organism>
<dbReference type="EC" id="1.3.1.-" evidence="16"/>
<dbReference type="AlphaFoldDB" id="A0A9P6ZTV6"/>
<comment type="function">
    <text evidence="16">Catalyzes the synthesis of dihydrouridine, a modified base found in the D-loop of most tRNAs.</text>
</comment>
<sequence>MAIPDLTYIAAPMIKQSDAPFRLLTHRHGVTLAYTQMLDPHRLLGDRDYLEFHQRDLTFGRDACSETDRPVVVQLCGNDPEIIVEAGKKIQGLCSGIAIKSVAKFLDLNLGCPQEHAREGHYGGYLLAKKDWPLVQTIVSAMSHLLQPPTSVKLRLCPSSSPPSSTVEFAAILEQAGASWIALHARHVSARRRRQGAADLDVVRTLKAALRVPVVSNGNVRTWEDVQRNKDETQADGIMVGETLLANPCIFANVIPDPVQVSLEYLEICKELPDIATHKTIETHVRHFIQFQCSRRPWYNKFRTALSVCEGVHDIEHLLRTKVTRWRGKAARKDDDACIDDLEYTTD</sequence>
<dbReference type="InterPro" id="IPR035587">
    <property type="entry name" value="DUS-like_FMN-bd"/>
</dbReference>
<evidence type="ECO:0000256" key="1">
    <source>
        <dbReference type="ARBA" id="ARBA00001917"/>
    </source>
</evidence>
<dbReference type="Gene3D" id="3.20.20.70">
    <property type="entry name" value="Aldolase class I"/>
    <property type="match status" value="1"/>
</dbReference>
<comment type="caution">
    <text evidence="20">The sequence shown here is derived from an EMBL/GenBank/DDBJ whole genome shotgun (WGS) entry which is preliminary data.</text>
</comment>
<evidence type="ECO:0000256" key="15">
    <source>
        <dbReference type="ARBA" id="ARBA00049467"/>
    </source>
</evidence>
<evidence type="ECO:0000256" key="10">
    <source>
        <dbReference type="ARBA" id="ARBA00047287"/>
    </source>
</evidence>
<keyword evidence="3 16" id="KW-0288">FMN</keyword>
<evidence type="ECO:0000256" key="17">
    <source>
        <dbReference type="PIRSR" id="PIRSR006621-1"/>
    </source>
</evidence>
<keyword evidence="18" id="KW-0547">Nucleotide-binding</keyword>
<feature type="active site" description="Proton donor" evidence="17">
    <location>
        <position position="112"/>
    </location>
</feature>
<dbReference type="PANTHER" id="PTHR11082">
    <property type="entry name" value="TRNA-DIHYDROURIDINE SYNTHASE"/>
    <property type="match status" value="1"/>
</dbReference>
<gene>
    <name evidence="20" type="ORF">EV702DRAFT_1229897</name>
</gene>
<name>A0A9P6ZTV6_9AGAM</name>
<keyword evidence="6" id="KW-0521">NADP</keyword>
<dbReference type="PANTHER" id="PTHR11082:SF5">
    <property type="entry name" value="TRNA-DIHYDROURIDINE(16_17) SYNTHASE [NAD(P)(+)]-LIKE"/>
    <property type="match status" value="1"/>
</dbReference>
<comment type="cofactor">
    <cofactor evidence="1 16 18">
        <name>FMN</name>
        <dbReference type="ChEBI" id="CHEBI:58210"/>
    </cofactor>
</comment>
<feature type="domain" description="DUS-like FMN-binding" evidence="19">
    <location>
        <begin position="10"/>
        <end position="316"/>
    </location>
</feature>
<evidence type="ECO:0000256" key="7">
    <source>
        <dbReference type="ARBA" id="ARBA00023002"/>
    </source>
</evidence>
<dbReference type="InterPro" id="IPR013785">
    <property type="entry name" value="Aldolase_TIM"/>
</dbReference>
<dbReference type="OrthoDB" id="272303at2759"/>
<evidence type="ECO:0000256" key="12">
    <source>
        <dbReference type="ARBA" id="ARBA00048342"/>
    </source>
</evidence>
<evidence type="ECO:0000256" key="9">
    <source>
        <dbReference type="ARBA" id="ARBA00038313"/>
    </source>
</evidence>
<comment type="catalytic activity">
    <reaction evidence="10">
        <text>5,6-dihydrouridine(17) in tRNA + NAD(+) = uridine(17) in tRNA + NADH + H(+)</text>
        <dbReference type="Rhea" id="RHEA:53372"/>
        <dbReference type="Rhea" id="RHEA-COMP:13541"/>
        <dbReference type="Rhea" id="RHEA-COMP:13542"/>
        <dbReference type="ChEBI" id="CHEBI:15378"/>
        <dbReference type="ChEBI" id="CHEBI:57540"/>
        <dbReference type="ChEBI" id="CHEBI:57945"/>
        <dbReference type="ChEBI" id="CHEBI:65315"/>
        <dbReference type="ChEBI" id="CHEBI:74443"/>
        <dbReference type="EC" id="1.3.1.88"/>
    </reaction>
    <physiologicalReaction direction="right-to-left" evidence="10">
        <dbReference type="Rhea" id="RHEA:53374"/>
    </physiologicalReaction>
</comment>
<proteinExistence type="inferred from homology"/>
<evidence type="ECO:0000256" key="8">
    <source>
        <dbReference type="ARBA" id="ARBA00023027"/>
    </source>
</evidence>
<feature type="binding site" evidence="18">
    <location>
        <position position="74"/>
    </location>
    <ligand>
        <name>FMN</name>
        <dbReference type="ChEBI" id="CHEBI:58210"/>
    </ligand>
</feature>
<dbReference type="Pfam" id="PF01207">
    <property type="entry name" value="Dus"/>
    <property type="match status" value="1"/>
</dbReference>
<dbReference type="InterPro" id="IPR018517">
    <property type="entry name" value="tRNA_hU_synthase_CS"/>
</dbReference>
<comment type="catalytic activity">
    <reaction evidence="12">
        <text>a 5,6-dihydrouridine in mRNA + NAD(+) = a uridine in mRNA + NADH + H(+)</text>
        <dbReference type="Rhea" id="RHEA:69851"/>
        <dbReference type="Rhea" id="RHEA-COMP:14658"/>
        <dbReference type="Rhea" id="RHEA-COMP:17789"/>
        <dbReference type="ChEBI" id="CHEBI:15378"/>
        <dbReference type="ChEBI" id="CHEBI:57540"/>
        <dbReference type="ChEBI" id="CHEBI:57945"/>
        <dbReference type="ChEBI" id="CHEBI:65315"/>
        <dbReference type="ChEBI" id="CHEBI:74443"/>
    </reaction>
    <physiologicalReaction direction="right-to-left" evidence="12">
        <dbReference type="Rhea" id="RHEA:69853"/>
    </physiologicalReaction>
</comment>
<comment type="catalytic activity">
    <reaction evidence="11">
        <text>5,6-dihydrouridine(16) in tRNA + NADP(+) = uridine(16) in tRNA + NADPH + H(+)</text>
        <dbReference type="Rhea" id="RHEA:53376"/>
        <dbReference type="Rhea" id="RHEA-COMP:13543"/>
        <dbReference type="Rhea" id="RHEA-COMP:13544"/>
        <dbReference type="ChEBI" id="CHEBI:15378"/>
        <dbReference type="ChEBI" id="CHEBI:57783"/>
        <dbReference type="ChEBI" id="CHEBI:58349"/>
        <dbReference type="ChEBI" id="CHEBI:65315"/>
        <dbReference type="ChEBI" id="CHEBI:74443"/>
        <dbReference type="EC" id="1.3.1.88"/>
    </reaction>
    <physiologicalReaction direction="right-to-left" evidence="11">
        <dbReference type="Rhea" id="RHEA:53378"/>
    </physiologicalReaction>
</comment>
<evidence type="ECO:0000256" key="18">
    <source>
        <dbReference type="PIRSR" id="PIRSR006621-2"/>
    </source>
</evidence>
<dbReference type="PROSITE" id="PS01136">
    <property type="entry name" value="UPF0034"/>
    <property type="match status" value="1"/>
</dbReference>
<evidence type="ECO:0000256" key="6">
    <source>
        <dbReference type="ARBA" id="ARBA00022857"/>
    </source>
</evidence>
<evidence type="ECO:0000256" key="11">
    <source>
        <dbReference type="ARBA" id="ARBA00047652"/>
    </source>
</evidence>
<keyword evidence="5 16" id="KW-0819">tRNA processing</keyword>
<dbReference type="Proteomes" id="UP000714275">
    <property type="component" value="Unassembled WGS sequence"/>
</dbReference>
<evidence type="ECO:0000256" key="2">
    <source>
        <dbReference type="ARBA" id="ARBA00022630"/>
    </source>
</evidence>
<dbReference type="GO" id="GO:0050660">
    <property type="term" value="F:flavin adenine dinucleotide binding"/>
    <property type="evidence" value="ECO:0007669"/>
    <property type="project" value="InterPro"/>
</dbReference>
<keyword evidence="2 16" id="KW-0285">Flavoprotein</keyword>
<protein>
    <recommendedName>
        <fullName evidence="16">tRNA-dihydrouridine synthase</fullName>
        <ecNumber evidence="16">1.3.1.-</ecNumber>
    </recommendedName>
</protein>
<feature type="binding site" evidence="18">
    <location>
        <position position="153"/>
    </location>
    <ligand>
        <name>FMN</name>
        <dbReference type="ChEBI" id="CHEBI:58210"/>
    </ligand>
</feature>
<evidence type="ECO:0000256" key="5">
    <source>
        <dbReference type="ARBA" id="ARBA00022694"/>
    </source>
</evidence>
<keyword evidence="8" id="KW-0520">NAD</keyword>
<evidence type="ECO:0000256" key="16">
    <source>
        <dbReference type="PIRNR" id="PIRNR006621"/>
    </source>
</evidence>
<dbReference type="InterPro" id="IPR001269">
    <property type="entry name" value="DUS_fam"/>
</dbReference>
<feature type="binding site" evidence="18">
    <location>
        <position position="184"/>
    </location>
    <ligand>
        <name>FMN</name>
        <dbReference type="ChEBI" id="CHEBI:58210"/>
    </ligand>
</feature>
<reference evidence="20" key="1">
    <citation type="journal article" date="2020" name="New Phytol.">
        <title>Comparative genomics reveals dynamic genome evolution in host specialist ectomycorrhizal fungi.</title>
        <authorList>
            <person name="Lofgren L.A."/>
            <person name="Nguyen N.H."/>
            <person name="Vilgalys R."/>
            <person name="Ruytinx J."/>
            <person name="Liao H.L."/>
            <person name="Branco S."/>
            <person name="Kuo A."/>
            <person name="LaButti K."/>
            <person name="Lipzen A."/>
            <person name="Andreopoulos W."/>
            <person name="Pangilinan J."/>
            <person name="Riley R."/>
            <person name="Hundley H."/>
            <person name="Na H."/>
            <person name="Barry K."/>
            <person name="Grigoriev I.V."/>
            <person name="Stajich J.E."/>
            <person name="Kennedy P.G."/>
        </authorList>
    </citation>
    <scope>NUCLEOTIDE SEQUENCE</scope>
    <source>
        <strain evidence="20">DOB743</strain>
    </source>
</reference>
<comment type="similarity">
    <text evidence="16">Belongs to the dus family.</text>
</comment>
<dbReference type="GO" id="GO:0017150">
    <property type="term" value="F:tRNA dihydrouridine synthase activity"/>
    <property type="evidence" value="ECO:0007669"/>
    <property type="project" value="InterPro"/>
</dbReference>
<keyword evidence="4" id="KW-0507">mRNA processing</keyword>
<evidence type="ECO:0000313" key="20">
    <source>
        <dbReference type="EMBL" id="KAG1776398.1"/>
    </source>
</evidence>
<keyword evidence="7 16" id="KW-0560">Oxidoreductase</keyword>
<dbReference type="EMBL" id="JABBWD010000027">
    <property type="protein sequence ID" value="KAG1776398.1"/>
    <property type="molecule type" value="Genomic_DNA"/>
</dbReference>
<evidence type="ECO:0000256" key="13">
    <source>
        <dbReference type="ARBA" id="ARBA00048934"/>
    </source>
</evidence>
<dbReference type="SUPFAM" id="SSF51395">
    <property type="entry name" value="FMN-linked oxidoreductases"/>
    <property type="match status" value="1"/>
</dbReference>
<evidence type="ECO:0000313" key="21">
    <source>
        <dbReference type="Proteomes" id="UP000714275"/>
    </source>
</evidence>
<evidence type="ECO:0000256" key="4">
    <source>
        <dbReference type="ARBA" id="ARBA00022664"/>
    </source>
</evidence>